<keyword evidence="2" id="KW-0238">DNA-binding</keyword>
<keyword evidence="5" id="KW-0472">Membrane</keyword>
<dbReference type="GO" id="GO:0003700">
    <property type="term" value="F:DNA-binding transcription factor activity"/>
    <property type="evidence" value="ECO:0007669"/>
    <property type="project" value="TreeGrafter"/>
</dbReference>
<proteinExistence type="predicted"/>
<sequence length="280" mass="29961">MANSDVLSPAATAANEVPDGKPERAARESDPNFVTALARGLELLRCFRTGESMLGNQDFVRRTGLPKATVSRLAGTLVQLGYLRYDDSLGKYALDAGVLALGFAYLSASGVVALARPHMLAFAQTHGVSVSLGKRERLEVIYLESIRNDAGSMLGLGVGSRLSLVSSSMGRAYLAALPGPKRERLLAEFAQAYPEQWKAQQAPMRAAVAEAEQRGYAASFRDWHPAIHACAVAFRPIGEKDIHMLSCSASYGSVDEATFHRTLAPALRALAARLSEGAAR</sequence>
<protein>
    <submittedName>
        <fullName evidence="8">IclR family transcriptional regulator</fullName>
    </submittedName>
</protein>
<feature type="transmembrane region" description="Helical" evidence="5">
    <location>
        <begin position="92"/>
        <end position="115"/>
    </location>
</feature>
<dbReference type="PROSITE" id="PS51078">
    <property type="entry name" value="ICLR_ED"/>
    <property type="match status" value="1"/>
</dbReference>
<evidence type="ECO:0000259" key="6">
    <source>
        <dbReference type="PROSITE" id="PS51077"/>
    </source>
</evidence>
<evidence type="ECO:0000256" key="2">
    <source>
        <dbReference type="ARBA" id="ARBA00023125"/>
    </source>
</evidence>
<evidence type="ECO:0000256" key="3">
    <source>
        <dbReference type="ARBA" id="ARBA00023163"/>
    </source>
</evidence>
<dbReference type="PANTHER" id="PTHR30136">
    <property type="entry name" value="HELIX-TURN-HELIX TRANSCRIPTIONAL REGULATOR, ICLR FAMILY"/>
    <property type="match status" value="1"/>
</dbReference>
<dbReference type="SUPFAM" id="SSF46785">
    <property type="entry name" value="Winged helix' DNA-binding domain"/>
    <property type="match status" value="1"/>
</dbReference>
<evidence type="ECO:0000256" key="1">
    <source>
        <dbReference type="ARBA" id="ARBA00023015"/>
    </source>
</evidence>
<gene>
    <name evidence="8" type="ORF">HLB16_01705</name>
</gene>
<evidence type="ECO:0000313" key="8">
    <source>
        <dbReference type="EMBL" id="NNH09597.1"/>
    </source>
</evidence>
<reference evidence="8 9" key="1">
    <citation type="submission" date="2020-05" db="EMBL/GenBank/DDBJ databases">
        <title>MicrobeNet Type strains.</title>
        <authorList>
            <person name="Nicholson A.C."/>
        </authorList>
    </citation>
    <scope>NUCLEOTIDE SEQUENCE [LARGE SCALE GENOMIC DNA]</scope>
    <source>
        <strain evidence="8 9">ATCC 700815</strain>
    </source>
</reference>
<evidence type="ECO:0000259" key="7">
    <source>
        <dbReference type="PROSITE" id="PS51078"/>
    </source>
</evidence>
<dbReference type="InterPro" id="IPR005471">
    <property type="entry name" value="Tscrpt_reg_IclR_N"/>
</dbReference>
<accession>A0A849BAC8</accession>
<keyword evidence="3" id="KW-0804">Transcription</keyword>
<dbReference type="GO" id="GO:0045892">
    <property type="term" value="P:negative regulation of DNA-templated transcription"/>
    <property type="evidence" value="ECO:0007669"/>
    <property type="project" value="TreeGrafter"/>
</dbReference>
<feature type="compositionally biased region" description="Basic and acidic residues" evidence="4">
    <location>
        <begin position="18"/>
        <end position="29"/>
    </location>
</feature>
<dbReference type="Pfam" id="PF09339">
    <property type="entry name" value="HTH_IclR"/>
    <property type="match status" value="1"/>
</dbReference>
<keyword evidence="5" id="KW-0812">Transmembrane</keyword>
<dbReference type="SMART" id="SM00346">
    <property type="entry name" value="HTH_ICLR"/>
    <property type="match status" value="1"/>
</dbReference>
<dbReference type="PANTHER" id="PTHR30136:SF33">
    <property type="entry name" value="TRANSCRIPTIONAL REGULATORY PROTEIN"/>
    <property type="match status" value="1"/>
</dbReference>
<dbReference type="Gene3D" id="1.10.10.10">
    <property type="entry name" value="Winged helix-like DNA-binding domain superfamily/Winged helix DNA-binding domain"/>
    <property type="match status" value="1"/>
</dbReference>
<keyword evidence="1" id="KW-0805">Transcription regulation</keyword>
<name>A0A849BAC8_9BURK</name>
<evidence type="ECO:0000256" key="5">
    <source>
        <dbReference type="SAM" id="Phobius"/>
    </source>
</evidence>
<dbReference type="AlphaFoldDB" id="A0A849BAC8"/>
<dbReference type="InterPro" id="IPR050707">
    <property type="entry name" value="HTH_MetabolicPath_Reg"/>
</dbReference>
<dbReference type="EMBL" id="JABEMD010000001">
    <property type="protein sequence ID" value="NNH09597.1"/>
    <property type="molecule type" value="Genomic_DNA"/>
</dbReference>
<dbReference type="InterPro" id="IPR036390">
    <property type="entry name" value="WH_DNA-bd_sf"/>
</dbReference>
<evidence type="ECO:0000256" key="4">
    <source>
        <dbReference type="SAM" id="MobiDB-lite"/>
    </source>
</evidence>
<dbReference type="Gene3D" id="3.30.450.40">
    <property type="match status" value="1"/>
</dbReference>
<organism evidence="8 9">
    <name type="scientific">Cupriavidus gilardii</name>
    <dbReference type="NCBI Taxonomy" id="82541"/>
    <lineage>
        <taxon>Bacteria</taxon>
        <taxon>Pseudomonadati</taxon>
        <taxon>Pseudomonadota</taxon>
        <taxon>Betaproteobacteria</taxon>
        <taxon>Burkholderiales</taxon>
        <taxon>Burkholderiaceae</taxon>
        <taxon>Cupriavidus</taxon>
    </lineage>
</organism>
<feature type="domain" description="IclR-ED" evidence="7">
    <location>
        <begin position="97"/>
        <end position="280"/>
    </location>
</feature>
<dbReference type="Proteomes" id="UP000542973">
    <property type="component" value="Unassembled WGS sequence"/>
</dbReference>
<feature type="region of interest" description="Disordered" evidence="4">
    <location>
        <begin position="1"/>
        <end position="29"/>
    </location>
</feature>
<evidence type="ECO:0000313" key="9">
    <source>
        <dbReference type="Proteomes" id="UP000542973"/>
    </source>
</evidence>
<dbReference type="PROSITE" id="PS51077">
    <property type="entry name" value="HTH_ICLR"/>
    <property type="match status" value="1"/>
</dbReference>
<dbReference type="InterPro" id="IPR014757">
    <property type="entry name" value="Tscrpt_reg_IclR_C"/>
</dbReference>
<dbReference type="InterPro" id="IPR036388">
    <property type="entry name" value="WH-like_DNA-bd_sf"/>
</dbReference>
<comment type="caution">
    <text evidence="8">The sequence shown here is derived from an EMBL/GenBank/DDBJ whole genome shotgun (WGS) entry which is preliminary data.</text>
</comment>
<dbReference type="GO" id="GO:0003677">
    <property type="term" value="F:DNA binding"/>
    <property type="evidence" value="ECO:0007669"/>
    <property type="project" value="UniProtKB-KW"/>
</dbReference>
<feature type="domain" description="HTH iclR-type" evidence="6">
    <location>
        <begin position="34"/>
        <end position="96"/>
    </location>
</feature>
<dbReference type="InterPro" id="IPR029016">
    <property type="entry name" value="GAF-like_dom_sf"/>
</dbReference>
<keyword evidence="5" id="KW-1133">Transmembrane helix</keyword>
<dbReference type="SUPFAM" id="SSF55781">
    <property type="entry name" value="GAF domain-like"/>
    <property type="match status" value="1"/>
</dbReference>
<dbReference type="Pfam" id="PF01614">
    <property type="entry name" value="IclR_C"/>
    <property type="match status" value="1"/>
</dbReference>